<dbReference type="AlphaFoldDB" id="A0A832SMH0"/>
<accession>A0A832SMH0</accession>
<evidence type="ECO:0000313" key="2">
    <source>
        <dbReference type="Proteomes" id="UP000600774"/>
    </source>
</evidence>
<evidence type="ECO:0000313" key="1">
    <source>
        <dbReference type="EMBL" id="HIH95848.1"/>
    </source>
</evidence>
<comment type="caution">
    <text evidence="1">The sequence shown here is derived from an EMBL/GenBank/DDBJ whole genome shotgun (WGS) entry which is preliminary data.</text>
</comment>
<dbReference type="Proteomes" id="UP000600774">
    <property type="component" value="Unassembled WGS sequence"/>
</dbReference>
<reference evidence="1" key="1">
    <citation type="journal article" date="2020" name="bioRxiv">
        <title>A rank-normalized archaeal taxonomy based on genome phylogeny resolves widespread incomplete and uneven classifications.</title>
        <authorList>
            <person name="Rinke C."/>
            <person name="Chuvochina M."/>
            <person name="Mussig A.J."/>
            <person name="Chaumeil P.-A."/>
            <person name="Waite D.W."/>
            <person name="Whitman W.B."/>
            <person name="Parks D.H."/>
            <person name="Hugenholtz P."/>
        </authorList>
    </citation>
    <scope>NUCLEOTIDE SEQUENCE</scope>
    <source>
        <strain evidence="1">UBA8876</strain>
    </source>
</reference>
<organism evidence="1 2">
    <name type="scientific">Methanosarcina acetivorans</name>
    <dbReference type="NCBI Taxonomy" id="2214"/>
    <lineage>
        <taxon>Archaea</taxon>
        <taxon>Methanobacteriati</taxon>
        <taxon>Methanobacteriota</taxon>
        <taxon>Stenosarchaea group</taxon>
        <taxon>Methanomicrobia</taxon>
        <taxon>Methanosarcinales</taxon>
        <taxon>Methanosarcinaceae</taxon>
        <taxon>Methanosarcina</taxon>
    </lineage>
</organism>
<gene>
    <name evidence="1" type="ORF">HA338_18210</name>
</gene>
<name>A0A832SMH0_9EURY</name>
<dbReference type="EMBL" id="DUJU01000200">
    <property type="protein sequence ID" value="HIH95848.1"/>
    <property type="molecule type" value="Genomic_DNA"/>
</dbReference>
<sequence length="59" mass="6947">MLFEKIYYVLRFENTKIDVLKKKPEEAKKMKIGKLRAGLVGSEKMNELGEEMENWINGK</sequence>
<protein>
    <submittedName>
        <fullName evidence="1">Uncharacterized protein</fullName>
    </submittedName>
</protein>
<proteinExistence type="predicted"/>